<feature type="transmembrane region" description="Helical" evidence="1">
    <location>
        <begin position="31"/>
        <end position="48"/>
    </location>
</feature>
<keyword evidence="1" id="KW-0472">Membrane</keyword>
<dbReference type="EMBL" id="WBJY01000001">
    <property type="protein sequence ID" value="KAB1649996.1"/>
    <property type="molecule type" value="Genomic_DNA"/>
</dbReference>
<accession>A0A6H9WM84</accession>
<dbReference type="Proteomes" id="UP000431744">
    <property type="component" value="Unassembled WGS sequence"/>
</dbReference>
<feature type="transmembrane region" description="Helical" evidence="1">
    <location>
        <begin position="7"/>
        <end position="25"/>
    </location>
</feature>
<organism evidence="2 3">
    <name type="scientific">Pseudoclavibacter endophyticus</name>
    <dbReference type="NCBI Taxonomy" id="1778590"/>
    <lineage>
        <taxon>Bacteria</taxon>
        <taxon>Bacillati</taxon>
        <taxon>Actinomycetota</taxon>
        <taxon>Actinomycetes</taxon>
        <taxon>Micrococcales</taxon>
        <taxon>Microbacteriaceae</taxon>
        <taxon>Pseudoclavibacter</taxon>
    </lineage>
</organism>
<protein>
    <submittedName>
        <fullName evidence="2">Cytochrome d ubiquinol oxidase subunit II</fullName>
    </submittedName>
</protein>
<evidence type="ECO:0000313" key="2">
    <source>
        <dbReference type="EMBL" id="KAB1649996.1"/>
    </source>
</evidence>
<dbReference type="AlphaFoldDB" id="A0A6H9WM84"/>
<feature type="transmembrane region" description="Helical" evidence="1">
    <location>
        <begin position="88"/>
        <end position="112"/>
    </location>
</feature>
<dbReference type="OrthoDB" id="4990644at2"/>
<proteinExistence type="predicted"/>
<keyword evidence="1" id="KW-0812">Transmembrane</keyword>
<comment type="caution">
    <text evidence="2">The sequence shown here is derived from an EMBL/GenBank/DDBJ whole genome shotgun (WGS) entry which is preliminary data.</text>
</comment>
<feature type="transmembrane region" description="Helical" evidence="1">
    <location>
        <begin position="55"/>
        <end position="76"/>
    </location>
</feature>
<name>A0A6H9WM84_9MICO</name>
<sequence>MPRLTIGLGVVLIVIGIIAYIATAFASWTALIPAILGVVLLICGVIAVKRPRGGLYAALVIAVLGILGTAMNVAQIGDLLAGDAERPAAVITSVITFVLLIAYVVIGVTSIIRGRRHRAVTA</sequence>
<dbReference type="RefSeq" id="WP_158028580.1">
    <property type="nucleotide sequence ID" value="NZ_BMHG01000001.1"/>
</dbReference>
<reference evidence="2 3" key="1">
    <citation type="submission" date="2019-09" db="EMBL/GenBank/DDBJ databases">
        <title>Phylogeny of genus Pseudoclavibacter and closely related genus.</title>
        <authorList>
            <person name="Li Y."/>
        </authorList>
    </citation>
    <scope>NUCLEOTIDE SEQUENCE [LARGE SCALE GENOMIC DNA]</scope>
    <source>
        <strain evidence="2 3">EGI 60007</strain>
    </source>
</reference>
<evidence type="ECO:0000313" key="3">
    <source>
        <dbReference type="Proteomes" id="UP000431744"/>
    </source>
</evidence>
<evidence type="ECO:0000256" key="1">
    <source>
        <dbReference type="SAM" id="Phobius"/>
    </source>
</evidence>
<keyword evidence="3" id="KW-1185">Reference proteome</keyword>
<gene>
    <name evidence="2" type="ORF">F8O04_07210</name>
</gene>
<keyword evidence="1" id="KW-1133">Transmembrane helix</keyword>